<dbReference type="Gene3D" id="3.40.50.10190">
    <property type="entry name" value="BRCT domain"/>
    <property type="match status" value="1"/>
</dbReference>
<dbReference type="Proteomes" id="UP000248482">
    <property type="component" value="Unplaced"/>
</dbReference>
<accession>A0A2Y9KZK3</accession>
<feature type="compositionally biased region" description="Basic and acidic residues" evidence="7">
    <location>
        <begin position="481"/>
        <end position="509"/>
    </location>
</feature>
<keyword evidence="3 6" id="KW-0539">Nucleus</keyword>
<evidence type="ECO:0000259" key="8">
    <source>
        <dbReference type="PROSITE" id="PS50172"/>
    </source>
</evidence>
<protein>
    <recommendedName>
        <fullName evidence="6">Pescadillo homolog</fullName>
    </recommendedName>
</protein>
<evidence type="ECO:0000256" key="5">
    <source>
        <dbReference type="ARBA" id="ARBA00062503"/>
    </source>
</evidence>
<feature type="region of interest" description="Disordered" evidence="7">
    <location>
        <begin position="559"/>
        <end position="582"/>
    </location>
</feature>
<comment type="subcellular location">
    <subcellularLocation>
        <location evidence="6">Nucleus</location>
        <location evidence="6">Nucleolus</location>
    </subcellularLocation>
    <subcellularLocation>
        <location evidence="6">Nucleus</location>
        <location evidence="6">Nucleoplasm</location>
    </subcellularLocation>
    <subcellularLocation>
        <location evidence="6">Chromosome</location>
    </subcellularLocation>
    <text evidence="6">Appears to localize to the periphery of metaphase chromosomes during mitosis and to the prenucleolar bodies that form in mitotic cells prior to the actual nucleoli.</text>
</comment>
<feature type="region of interest" description="Disordered" evidence="7">
    <location>
        <begin position="443"/>
        <end position="509"/>
    </location>
</feature>
<dbReference type="GO" id="GO:0070545">
    <property type="term" value="C:PeBoW complex"/>
    <property type="evidence" value="ECO:0007669"/>
    <property type="project" value="TreeGrafter"/>
</dbReference>
<keyword evidence="1 6" id="KW-0690">Ribosome biogenesis</keyword>
<evidence type="ECO:0000256" key="3">
    <source>
        <dbReference type="ARBA" id="ARBA00023242"/>
    </source>
</evidence>
<sequence length="582" mass="67473">MGGLEKKKYERGSATNYITRNKARKKLQLSLADFRRLCILKGIYPHEPKHKKKVNKGSTAARTFYLLKDIKFLLHEPIVNKFREYKVFVRKLRKAYGKSEWNTVERLKDNKPNYKLDHIVKERYPTFIDALRDLDDALSMCFLFSTFPRTGKCHVQTIQLCRRLTVEFLHYVIAARALRKVFLSIKGIYYQAEVLGQPIVWITPYAFSHDHPTDVDYRVMATFTEFYTTLLGFVNFRLYQSLNLHYPPKLEGQAYTEAKTSEDTYALDSESSMEKLAALGNSLARVVVPAEEEAEVDEFPADGEEDRRKELEAQEKHKKLFEGLKFFLNREVPREALAFVIRSFGGDVSWDQSLCIGATYDVTDSCITHQIVDRPGQQTPVIGRYYVQPQWVFDCVNARLLLPVADYFPGVQLPPHLSPFVSEKEGDYVPPEKLKLLALQRGEHPENMDESEEEDEEEDNDGDGDEGGENEEEEEEDAEAGSEKEEEARLTALEEQRLEGKKPRVMEGTVKLEDKERLAQEEENEAKRLAIMMMKKREKYLYNKIMFGKRRKIREANKLAEKRKAHDEAVRSQKKAKKARPV</sequence>
<dbReference type="GO" id="GO:0005654">
    <property type="term" value="C:nucleoplasm"/>
    <property type="evidence" value="ECO:0007669"/>
    <property type="project" value="UniProtKB-SubCell"/>
</dbReference>
<dbReference type="Pfam" id="PF06732">
    <property type="entry name" value="Pescadillo_N"/>
    <property type="match status" value="1"/>
</dbReference>
<dbReference type="InterPro" id="IPR010613">
    <property type="entry name" value="PES"/>
</dbReference>
<evidence type="ECO:0000256" key="6">
    <source>
        <dbReference type="HAMAP-Rule" id="MF_03028"/>
    </source>
</evidence>
<dbReference type="SMART" id="SM00292">
    <property type="entry name" value="BRCT"/>
    <property type="match status" value="1"/>
</dbReference>
<evidence type="ECO:0000313" key="10">
    <source>
        <dbReference type="RefSeq" id="XP_022378523.1"/>
    </source>
</evidence>
<comment type="function">
    <text evidence="4 6">Component of the PeBoW complex, which is required for maturation of 28S and 5.8S ribosomal RNAs and formation of the 60S ribosome.</text>
</comment>
<dbReference type="GO" id="GO:0005694">
    <property type="term" value="C:chromosome"/>
    <property type="evidence" value="ECO:0007669"/>
    <property type="project" value="UniProtKB-SubCell"/>
</dbReference>
<dbReference type="PROSITE" id="PS50172">
    <property type="entry name" value="BRCT"/>
    <property type="match status" value="1"/>
</dbReference>
<dbReference type="AlphaFoldDB" id="A0A2Y9KZK3"/>
<keyword evidence="9" id="KW-1185">Reference proteome</keyword>
<gene>
    <name evidence="10" type="primary">LOC111160036</name>
    <name evidence="6" type="synonym">PES1</name>
</gene>
<feature type="compositionally biased region" description="Basic residues" evidence="7">
    <location>
        <begin position="572"/>
        <end position="582"/>
    </location>
</feature>
<comment type="PTM">
    <text evidence="6">Sumoylated.</text>
</comment>
<evidence type="ECO:0000256" key="2">
    <source>
        <dbReference type="ARBA" id="ARBA00022552"/>
    </source>
</evidence>
<dbReference type="GO" id="GO:0000466">
    <property type="term" value="P:maturation of 5.8S rRNA from tricistronic rRNA transcript (SSU-rRNA, 5.8S rRNA, LSU-rRNA)"/>
    <property type="evidence" value="ECO:0007669"/>
    <property type="project" value="UniProtKB-UniRule"/>
</dbReference>
<dbReference type="GO" id="GO:0000463">
    <property type="term" value="P:maturation of LSU-rRNA from tricistronic rRNA transcript (SSU-rRNA, 5.8S rRNA, LSU-rRNA)"/>
    <property type="evidence" value="ECO:0007669"/>
    <property type="project" value="UniProtKB-UniRule"/>
</dbReference>
<proteinExistence type="inferred from homology"/>
<feature type="compositionally biased region" description="Acidic residues" evidence="7">
    <location>
        <begin position="448"/>
        <end position="480"/>
    </location>
</feature>
<dbReference type="SUPFAM" id="SSF52113">
    <property type="entry name" value="BRCT domain"/>
    <property type="match status" value="1"/>
</dbReference>
<dbReference type="RefSeq" id="XP_022378523.1">
    <property type="nucleotide sequence ID" value="XM_022522815.1"/>
</dbReference>
<dbReference type="CDD" id="cd17709">
    <property type="entry name" value="BRCT_pescadillo_like"/>
    <property type="match status" value="1"/>
</dbReference>
<organism evidence="9 10">
    <name type="scientific">Enhydra lutris kenyoni</name>
    <name type="common">northern sea otter</name>
    <dbReference type="NCBI Taxonomy" id="391180"/>
    <lineage>
        <taxon>Eukaryota</taxon>
        <taxon>Metazoa</taxon>
        <taxon>Chordata</taxon>
        <taxon>Craniata</taxon>
        <taxon>Vertebrata</taxon>
        <taxon>Euteleostomi</taxon>
        <taxon>Mammalia</taxon>
        <taxon>Eutheria</taxon>
        <taxon>Laurasiatheria</taxon>
        <taxon>Carnivora</taxon>
        <taxon>Caniformia</taxon>
        <taxon>Musteloidea</taxon>
        <taxon>Mustelidae</taxon>
        <taxon>Lutrinae</taxon>
        <taxon>Enhydra</taxon>
    </lineage>
</organism>
<evidence type="ECO:0000256" key="4">
    <source>
        <dbReference type="ARBA" id="ARBA00055102"/>
    </source>
</evidence>
<dbReference type="GO" id="GO:0043021">
    <property type="term" value="F:ribonucleoprotein complex binding"/>
    <property type="evidence" value="ECO:0007669"/>
    <property type="project" value="UniProtKB-UniRule"/>
</dbReference>
<dbReference type="GO" id="GO:0030687">
    <property type="term" value="C:preribosome, large subunit precursor"/>
    <property type="evidence" value="ECO:0007669"/>
    <property type="project" value="UniProtKB-UniRule"/>
</dbReference>
<evidence type="ECO:0000313" key="9">
    <source>
        <dbReference type="Proteomes" id="UP000248482"/>
    </source>
</evidence>
<dbReference type="PANTHER" id="PTHR12221">
    <property type="entry name" value="PESCADILLO - RELATED"/>
    <property type="match status" value="1"/>
</dbReference>
<dbReference type="GO" id="GO:0003723">
    <property type="term" value="F:RNA binding"/>
    <property type="evidence" value="ECO:0007669"/>
    <property type="project" value="TreeGrafter"/>
</dbReference>
<reference evidence="10" key="1">
    <citation type="submission" date="2025-08" db="UniProtKB">
        <authorList>
            <consortium name="RefSeq"/>
        </authorList>
    </citation>
    <scope>IDENTIFICATION</scope>
    <source>
        <tissue evidence="10">Blood</tissue>
    </source>
</reference>
<evidence type="ECO:0000256" key="7">
    <source>
        <dbReference type="SAM" id="MobiDB-lite"/>
    </source>
</evidence>
<comment type="subunit">
    <text evidence="6">Component of the PeBoW complex, composed of BOP1, PES1 and WDR12. Within the PeBoW complex BOP1 interacts directly with PES1 and WDR12. The PeBoW complex also associates with the 66S pre-ribosome. Interacts with IRS1 and UBTF. May interact with MAP1B.</text>
</comment>
<dbReference type="Pfam" id="PF16589">
    <property type="entry name" value="BRCT_2"/>
    <property type="match status" value="1"/>
</dbReference>
<keyword evidence="2 6" id="KW-0698">rRNA processing</keyword>
<dbReference type="InterPro" id="IPR001357">
    <property type="entry name" value="BRCT_dom"/>
</dbReference>
<dbReference type="HAMAP" id="MF_03028">
    <property type="entry name" value="Pescadillo"/>
    <property type="match status" value="1"/>
</dbReference>
<keyword evidence="6" id="KW-0832">Ubl conjugation</keyword>
<keyword evidence="6" id="KW-0158">Chromosome</keyword>
<feature type="domain" description="BRCT" evidence="8">
    <location>
        <begin position="316"/>
        <end position="409"/>
    </location>
</feature>
<evidence type="ECO:0000256" key="1">
    <source>
        <dbReference type="ARBA" id="ARBA00022517"/>
    </source>
</evidence>
<comment type="subunit">
    <text evidence="5">Component of the PeBoW complex, composed of BOP1, PES1 and WDR12. The complex is held together by BOP1, which interacts with PES1 via its N-terminal domain and with WDR12 via a high-affinity interaction between the seven-bladed beta-propeller domains of the 2 proteins. The PeBoW complex associates with the 66S pre-ribosome. The PeBoW complex also associates with DDX27, PES1 interacts directly with DDX27. Interacts with IRS1 and UBTF. May interact with MAP1B.</text>
</comment>
<dbReference type="GeneID" id="111160036"/>
<comment type="similarity">
    <text evidence="6">Belongs to the pescadillo family.</text>
</comment>
<dbReference type="InterPro" id="IPR036420">
    <property type="entry name" value="BRCT_dom_sf"/>
</dbReference>
<feature type="compositionally biased region" description="Basic and acidic residues" evidence="7">
    <location>
        <begin position="559"/>
        <end position="571"/>
    </location>
</feature>
<dbReference type="PANTHER" id="PTHR12221:SF6">
    <property type="entry name" value="PESCADILLO HOMOLOG"/>
    <property type="match status" value="1"/>
</dbReference>
<name>A0A2Y9KZK3_ENHLU</name>
<dbReference type="FunFam" id="3.40.50.10190:FF:000002">
    <property type="entry name" value="Pescadillo homolog"/>
    <property type="match status" value="1"/>
</dbReference>